<dbReference type="STRING" id="1077947.SAMN05216227_100587"/>
<protein>
    <submittedName>
        <fullName evidence="1">Sarcosine oxidase subunit gamma</fullName>
    </submittedName>
</protein>
<evidence type="ECO:0000313" key="1">
    <source>
        <dbReference type="EMBL" id="SEM96828.1"/>
    </source>
</evidence>
<dbReference type="Proteomes" id="UP000183002">
    <property type="component" value="Unassembled WGS sequence"/>
</dbReference>
<evidence type="ECO:0000313" key="2">
    <source>
        <dbReference type="Proteomes" id="UP000183002"/>
    </source>
</evidence>
<dbReference type="Gene3D" id="3.30.1360.120">
    <property type="entry name" value="Probable tRNA modification gtpase trme, domain 1"/>
    <property type="match status" value="1"/>
</dbReference>
<accession>A0A1H8CRA4</accession>
<dbReference type="EMBL" id="FOCO01000005">
    <property type="protein sequence ID" value="SEM96828.1"/>
    <property type="molecule type" value="Genomic_DNA"/>
</dbReference>
<dbReference type="SUPFAM" id="SSF103025">
    <property type="entry name" value="Folate-binding domain"/>
    <property type="match status" value="1"/>
</dbReference>
<name>A0A1H8CRA4_9RHOB</name>
<dbReference type="AlphaFoldDB" id="A0A1H8CRA4"/>
<keyword evidence="2" id="KW-1185">Reference proteome</keyword>
<proteinExistence type="predicted"/>
<organism evidence="1 2">
    <name type="scientific">Pseudorhodobacter antarcticus</name>
    <dbReference type="NCBI Taxonomy" id="1077947"/>
    <lineage>
        <taxon>Bacteria</taxon>
        <taxon>Pseudomonadati</taxon>
        <taxon>Pseudomonadota</taxon>
        <taxon>Alphaproteobacteria</taxon>
        <taxon>Rhodobacterales</taxon>
        <taxon>Paracoccaceae</taxon>
        <taxon>Pseudorhodobacter</taxon>
    </lineage>
</organism>
<reference evidence="1 2" key="1">
    <citation type="submission" date="2016-10" db="EMBL/GenBank/DDBJ databases">
        <authorList>
            <person name="de Groot N.N."/>
        </authorList>
    </citation>
    <scope>NUCLEOTIDE SEQUENCE [LARGE SCALE GENOMIC DNA]</scope>
    <source>
        <strain evidence="1 2">CGMCC 1.10836</strain>
    </source>
</reference>
<sequence length="173" mass="17989">MGNLIAKRPLGVDPVGHGDLVLAEVDLGRVTSVAPFAGADVARVLKPLVFPAPGVVSSKGDARLVWTGRGQAFLFGAVPEGLGAVAALSDQSDGWAGLSLTGTGAVDVLARLVPLDLRALVPGQCARTTLGHMPLILIAVFGGFEVLVFRSMARSAWHEVEQALRMWGARAQC</sequence>
<dbReference type="RefSeq" id="WP_050520713.1">
    <property type="nucleotide sequence ID" value="NZ_FOCO01000005.1"/>
</dbReference>
<dbReference type="InterPro" id="IPR027266">
    <property type="entry name" value="TrmE/GcvT-like"/>
</dbReference>
<dbReference type="OrthoDB" id="7350722at2"/>
<gene>
    <name evidence="1" type="ORF">SAMN05216227_100587</name>
</gene>